<evidence type="ECO:0000313" key="3">
    <source>
        <dbReference type="Proteomes" id="UP001430796"/>
    </source>
</evidence>
<reference evidence="2" key="1">
    <citation type="submission" date="2022-01" db="EMBL/GenBank/DDBJ databases">
        <title>Lysobacter chinensis sp. nov., a bacterium isolated from cow dung compost.</title>
        <authorList>
            <person name="Liu Y."/>
        </authorList>
    </citation>
    <scope>NUCLEOTIDE SEQUENCE</scope>
    <source>
        <strain evidence="2">TLK-CK17</strain>
    </source>
</reference>
<reference evidence="2" key="2">
    <citation type="submission" date="2022-01" db="EMBL/GenBank/DDBJ databases">
        <authorList>
            <person name="Zhou L.Y."/>
        </authorList>
    </citation>
    <scope>NUCLEOTIDE SEQUENCE</scope>
    <source>
        <strain evidence="2">TLK-CK17</strain>
    </source>
</reference>
<keyword evidence="3" id="KW-1185">Reference proteome</keyword>
<organism evidence="2 3">
    <name type="scientific">Marilutibacter chinensis</name>
    <dbReference type="NCBI Taxonomy" id="2912247"/>
    <lineage>
        <taxon>Bacteria</taxon>
        <taxon>Pseudomonadati</taxon>
        <taxon>Pseudomonadota</taxon>
        <taxon>Gammaproteobacteria</taxon>
        <taxon>Lysobacterales</taxon>
        <taxon>Lysobacteraceae</taxon>
        <taxon>Marilutibacter</taxon>
    </lineage>
</organism>
<name>A0ABS9HRU7_9GAMM</name>
<dbReference type="Proteomes" id="UP001430796">
    <property type="component" value="Unassembled WGS sequence"/>
</dbReference>
<keyword evidence="1" id="KW-0812">Transmembrane</keyword>
<comment type="caution">
    <text evidence="2">The sequence shown here is derived from an EMBL/GenBank/DDBJ whole genome shotgun (WGS) entry which is preliminary data.</text>
</comment>
<evidence type="ECO:0000256" key="1">
    <source>
        <dbReference type="SAM" id="Phobius"/>
    </source>
</evidence>
<keyword evidence="1" id="KW-1133">Transmembrane helix</keyword>
<dbReference type="RefSeq" id="WP_237053358.1">
    <property type="nucleotide sequence ID" value="NZ_JAKJPO010000001.1"/>
</dbReference>
<proteinExistence type="predicted"/>
<evidence type="ECO:0000313" key="2">
    <source>
        <dbReference type="EMBL" id="MCF7221013.1"/>
    </source>
</evidence>
<protein>
    <submittedName>
        <fullName evidence="2">Uncharacterized protein</fullName>
    </submittedName>
</protein>
<keyword evidence="1" id="KW-0472">Membrane</keyword>
<feature type="transmembrane region" description="Helical" evidence="1">
    <location>
        <begin position="33"/>
        <end position="53"/>
    </location>
</feature>
<dbReference type="EMBL" id="JAKJPO010000001">
    <property type="protein sequence ID" value="MCF7221013.1"/>
    <property type="molecule type" value="Genomic_DNA"/>
</dbReference>
<sequence length="153" mass="16931">MKGMSWGVIGVLLVAGWLLQTIGETGFTVVFWIVVGLIVLAQVLKLLAQMGVLRSPEASASGRVNQAHEAKWHQSQQRRLRKVGELLFALERRNSVEVERLVLTDNVSPYESGSFHGKVGITGYNYAKEIGFDAAVAFFEAWTREGASARIQR</sequence>
<accession>A0ABS9HRU7</accession>
<gene>
    <name evidence="2" type="ORF">L3V18_04315</name>
</gene>